<dbReference type="Pfam" id="PF03367">
    <property type="entry name" value="Zn_ribbon_ZPR1"/>
    <property type="match status" value="2"/>
</dbReference>
<protein>
    <recommendedName>
        <fullName evidence="6">Zinc finger ZPR1-type domain-containing protein</fullName>
    </recommendedName>
</protein>
<reference evidence="7" key="1">
    <citation type="submission" date="2021-01" db="EMBL/GenBank/DDBJ databases">
        <authorList>
            <person name="Corre E."/>
            <person name="Pelletier E."/>
            <person name="Niang G."/>
            <person name="Scheremetjew M."/>
            <person name="Finn R."/>
            <person name="Kale V."/>
            <person name="Holt S."/>
            <person name="Cochrane G."/>
            <person name="Meng A."/>
            <person name="Brown T."/>
            <person name="Cohen L."/>
        </authorList>
    </citation>
    <scope>NUCLEOTIDE SEQUENCE</scope>
    <source>
        <strain evidence="7">UTEX LB 2760</strain>
    </source>
</reference>
<dbReference type="SMART" id="SM00709">
    <property type="entry name" value="Zpr1"/>
    <property type="match status" value="2"/>
</dbReference>
<sequence length="377" mass="41252">MATGGSMDGENQEGVLFPTLRENADGSSATQVESLCMNCHKDGITKILLTTIPFFKEVVIMAFECEHCGYRSNEVQPGGQIGQFGVDILCKVSSESDLQRSVLLSDSAVVKIPIVELEIPSSKRGRLTTVEGIINEVMDNLSESNAELRKAHPEGATKVAAFLARLAILKSCTEEFSLEIRDPSGNSAIEGLKPGKQDPKIRRKQFKRSAVENALLGLQPHPDDVEGQPVDAEEAQEGTADEDEENGRAEGDEVGEEEIMILREDCPSCGAPGESRMKIQMIPFFKEVILMAFACDKCGYKSNEVKPGGQIAEKGRKTILHVTNREDLSRDILKSDTAFIDIPEVGSGHLCFWTARARVNRMPRFADNPPHAHAKPD</sequence>
<organism evidence="7">
    <name type="scientific">Rhodosorus marinus</name>
    <dbReference type="NCBI Taxonomy" id="101924"/>
    <lineage>
        <taxon>Eukaryota</taxon>
        <taxon>Rhodophyta</taxon>
        <taxon>Stylonematophyceae</taxon>
        <taxon>Stylonematales</taxon>
        <taxon>Stylonemataceae</taxon>
        <taxon>Rhodosorus</taxon>
    </lineage>
</organism>
<evidence type="ECO:0000256" key="3">
    <source>
        <dbReference type="ARBA" id="ARBA00022771"/>
    </source>
</evidence>
<dbReference type="AlphaFoldDB" id="A0A7S0BC87"/>
<accession>A0A7S0BC87</accession>
<dbReference type="PANTHER" id="PTHR10876">
    <property type="entry name" value="ZINC FINGER PROTEIN ZPR1"/>
    <property type="match status" value="1"/>
</dbReference>
<comment type="similarity">
    <text evidence="1">Belongs to the ZPR1 family.</text>
</comment>
<keyword evidence="2" id="KW-0479">Metal-binding</keyword>
<dbReference type="InterPro" id="IPR040141">
    <property type="entry name" value="ZPR1"/>
</dbReference>
<evidence type="ECO:0000256" key="1">
    <source>
        <dbReference type="ARBA" id="ARBA00008354"/>
    </source>
</evidence>
<evidence type="ECO:0000256" key="5">
    <source>
        <dbReference type="SAM" id="MobiDB-lite"/>
    </source>
</evidence>
<evidence type="ECO:0000256" key="2">
    <source>
        <dbReference type="ARBA" id="ARBA00022723"/>
    </source>
</evidence>
<feature type="domain" description="Zinc finger ZPR1-type" evidence="6">
    <location>
        <begin position="264"/>
        <end position="373"/>
    </location>
</feature>
<keyword evidence="4" id="KW-0862">Zinc</keyword>
<dbReference type="Pfam" id="PF22794">
    <property type="entry name" value="jr-ZPR1"/>
    <property type="match status" value="1"/>
</dbReference>
<dbReference type="PANTHER" id="PTHR10876:SF0">
    <property type="entry name" value="ZINC FINGER PROTEIN ZPR1"/>
    <property type="match status" value="1"/>
</dbReference>
<dbReference type="InterPro" id="IPR042451">
    <property type="entry name" value="ZPR1_A/B_dom"/>
</dbReference>
<feature type="domain" description="Zinc finger ZPR1-type" evidence="6">
    <location>
        <begin position="34"/>
        <end position="191"/>
    </location>
</feature>
<dbReference type="InterPro" id="IPR042452">
    <property type="entry name" value="ZPR1_Znf1/2"/>
</dbReference>
<evidence type="ECO:0000313" key="7">
    <source>
        <dbReference type="EMBL" id="CAD8389362.1"/>
    </source>
</evidence>
<dbReference type="NCBIfam" id="TIGR00310">
    <property type="entry name" value="ZPR1_znf"/>
    <property type="match status" value="2"/>
</dbReference>
<dbReference type="FunFam" id="2.20.25.420:FF:000001">
    <property type="entry name" value="Zinc finger protein ZPR1"/>
    <property type="match status" value="1"/>
</dbReference>
<dbReference type="FunFam" id="2.20.25.420:FF:000002">
    <property type="entry name" value="Zinc finger protein ZPR1"/>
    <property type="match status" value="1"/>
</dbReference>
<feature type="region of interest" description="Disordered" evidence="5">
    <location>
        <begin position="216"/>
        <end position="255"/>
    </location>
</feature>
<dbReference type="Gene3D" id="2.20.25.420">
    <property type="entry name" value="ZPR1, zinc finger domain"/>
    <property type="match status" value="2"/>
</dbReference>
<keyword evidence="3" id="KW-0863">Zinc-finger</keyword>
<dbReference type="EMBL" id="HBEK01000178">
    <property type="protein sequence ID" value="CAD8389362.1"/>
    <property type="molecule type" value="Transcribed_RNA"/>
</dbReference>
<dbReference type="GO" id="GO:0008270">
    <property type="term" value="F:zinc ion binding"/>
    <property type="evidence" value="ECO:0007669"/>
    <property type="project" value="UniProtKB-KW"/>
</dbReference>
<dbReference type="GO" id="GO:0005634">
    <property type="term" value="C:nucleus"/>
    <property type="evidence" value="ECO:0007669"/>
    <property type="project" value="TreeGrafter"/>
</dbReference>
<feature type="compositionally biased region" description="Acidic residues" evidence="5">
    <location>
        <begin position="231"/>
        <end position="245"/>
    </location>
</feature>
<name>A0A7S0BC87_9RHOD</name>
<gene>
    <name evidence="7" type="ORF">RMAR0315_LOCUS98</name>
</gene>
<proteinExistence type="inferred from homology"/>
<dbReference type="InterPro" id="IPR004457">
    <property type="entry name" value="Znf_ZPR1"/>
</dbReference>
<evidence type="ECO:0000259" key="6">
    <source>
        <dbReference type="SMART" id="SM00709"/>
    </source>
</evidence>
<dbReference type="Gene3D" id="2.60.120.1040">
    <property type="entry name" value="ZPR1, A/B domain"/>
    <property type="match status" value="2"/>
</dbReference>
<evidence type="ECO:0000256" key="4">
    <source>
        <dbReference type="ARBA" id="ARBA00022833"/>
    </source>
</evidence>
<dbReference type="InterPro" id="IPR056180">
    <property type="entry name" value="ZPR1_jr_dom"/>
</dbReference>